<evidence type="ECO:0000313" key="2">
    <source>
        <dbReference type="EMBL" id="TGZ56660.1"/>
    </source>
</evidence>
<dbReference type="EMBL" id="QBLH01000303">
    <property type="protein sequence ID" value="TGZ56660.1"/>
    <property type="molecule type" value="Genomic_DNA"/>
</dbReference>
<sequence length="202" mass="22849">MKRLLIELLMKIVVSLQYSNNVHVLACYKHLELVKEVGFSFTATMPVSCYSVGVEARGSYDDDDIIVVILVVVLIFAVVNRDDTCSSSGGEPVRRARLWQVGVRAGRENVVPCSIHGYAMWKPRDREADGPTWTGGVPTVWTVEATFSRLSKRFPSMLLTHRASQHAYRTIIRTIILVLLFEHSCHRTLPSKMRCPLIHVIR</sequence>
<keyword evidence="1" id="KW-0732">Signal</keyword>
<evidence type="ECO:0000313" key="3">
    <source>
        <dbReference type="Proteomes" id="UP000310200"/>
    </source>
</evidence>
<feature type="chain" id="PRO_5020914556" evidence="1">
    <location>
        <begin position="16"/>
        <end position="202"/>
    </location>
</feature>
<proteinExistence type="predicted"/>
<feature type="signal peptide" evidence="1">
    <location>
        <begin position="1"/>
        <end position="15"/>
    </location>
</feature>
<dbReference type="Proteomes" id="UP000310200">
    <property type="component" value="Unassembled WGS sequence"/>
</dbReference>
<accession>A0A4S2L284</accession>
<organism evidence="2 3">
    <name type="scientific">Temnothorax longispinosus</name>
    <dbReference type="NCBI Taxonomy" id="300112"/>
    <lineage>
        <taxon>Eukaryota</taxon>
        <taxon>Metazoa</taxon>
        <taxon>Ecdysozoa</taxon>
        <taxon>Arthropoda</taxon>
        <taxon>Hexapoda</taxon>
        <taxon>Insecta</taxon>
        <taxon>Pterygota</taxon>
        <taxon>Neoptera</taxon>
        <taxon>Endopterygota</taxon>
        <taxon>Hymenoptera</taxon>
        <taxon>Apocrita</taxon>
        <taxon>Aculeata</taxon>
        <taxon>Formicoidea</taxon>
        <taxon>Formicidae</taxon>
        <taxon>Myrmicinae</taxon>
        <taxon>Temnothorax</taxon>
    </lineage>
</organism>
<name>A0A4S2L284_9HYME</name>
<reference evidence="2 3" key="1">
    <citation type="journal article" date="2019" name="Philos. Trans. R. Soc. Lond., B, Biol. Sci.">
        <title>Ant behaviour and brain gene expression of defending hosts depend on the ecological success of the intruding social parasite.</title>
        <authorList>
            <person name="Kaur R."/>
            <person name="Stoldt M."/>
            <person name="Jongepier E."/>
            <person name="Feldmeyer B."/>
            <person name="Menzel F."/>
            <person name="Bornberg-Bauer E."/>
            <person name="Foitzik S."/>
        </authorList>
    </citation>
    <scope>NUCLEOTIDE SEQUENCE [LARGE SCALE GENOMIC DNA]</scope>
    <source>
        <tissue evidence="2">Whole body</tissue>
    </source>
</reference>
<protein>
    <submittedName>
        <fullName evidence="2">Uncharacterized protein</fullName>
    </submittedName>
</protein>
<comment type="caution">
    <text evidence="2">The sequence shown here is derived from an EMBL/GenBank/DDBJ whole genome shotgun (WGS) entry which is preliminary data.</text>
</comment>
<evidence type="ECO:0000256" key="1">
    <source>
        <dbReference type="SAM" id="SignalP"/>
    </source>
</evidence>
<dbReference type="AlphaFoldDB" id="A0A4S2L284"/>
<keyword evidence="3" id="KW-1185">Reference proteome</keyword>
<gene>
    <name evidence="2" type="ORF">DBV15_07760</name>
</gene>